<sequence>MGLNSAIEWCDSSFSPWTGCQKVSPGCDHCYAEAWAERYKFCGWGPHAERRFSGGKTWSAIRRWSPLVDGHRRRIFSAELADIFDNKAHPIWRSQFFDLVRETPQFDWLILTKRPENMARMLPSDWGSGYPNVWLGVTAEDQPHYDRRWPILAATPAPVRFVSYEPALGPLSIARHETKPDWLIAGCESGRGARPSDEDWFRAIRDECLETGTAFFLKQVMRNRRKVSTPELDGRQWTQWP</sequence>
<name>A0A508WSZ2_9HYPH</name>
<protein>
    <recommendedName>
        <fullName evidence="3">DUF5131 family protein</fullName>
    </recommendedName>
</protein>
<dbReference type="Pfam" id="PF07505">
    <property type="entry name" value="DUF5131"/>
    <property type="match status" value="1"/>
</dbReference>
<dbReference type="AlphaFoldDB" id="A0A508WSZ2"/>
<dbReference type="Proteomes" id="UP000507954">
    <property type="component" value="Unassembled WGS sequence"/>
</dbReference>
<proteinExistence type="predicted"/>
<dbReference type="EMBL" id="CABFNB010000068">
    <property type="protein sequence ID" value="VTZ60464.1"/>
    <property type="molecule type" value="Genomic_DNA"/>
</dbReference>
<evidence type="ECO:0008006" key="3">
    <source>
        <dbReference type="Google" id="ProtNLM"/>
    </source>
</evidence>
<reference evidence="1 2" key="1">
    <citation type="submission" date="2019-06" db="EMBL/GenBank/DDBJ databases">
        <authorList>
            <person name="Le Quere A."/>
            <person name="Colella S."/>
        </authorList>
    </citation>
    <scope>NUCLEOTIDE SEQUENCE [LARGE SCALE GENOMIC DNA]</scope>
    <source>
        <strain evidence="1">EmedicaeMD41</strain>
    </source>
</reference>
<dbReference type="RefSeq" id="WP_127614176.1">
    <property type="nucleotide sequence ID" value="NZ_CABFNB010000068.1"/>
</dbReference>
<evidence type="ECO:0000313" key="1">
    <source>
        <dbReference type="EMBL" id="VTZ60464.1"/>
    </source>
</evidence>
<gene>
    <name evidence="1" type="ORF">EMEDMD4_160045</name>
</gene>
<evidence type="ECO:0000313" key="2">
    <source>
        <dbReference type="Proteomes" id="UP000507954"/>
    </source>
</evidence>
<dbReference type="InterPro" id="IPR011101">
    <property type="entry name" value="DUF5131"/>
</dbReference>
<accession>A0A508WSZ2</accession>
<organism evidence="1 2">
    <name type="scientific">Sinorhizobium medicae</name>
    <dbReference type="NCBI Taxonomy" id="110321"/>
    <lineage>
        <taxon>Bacteria</taxon>
        <taxon>Pseudomonadati</taxon>
        <taxon>Pseudomonadota</taxon>
        <taxon>Alphaproteobacteria</taxon>
        <taxon>Hyphomicrobiales</taxon>
        <taxon>Rhizobiaceae</taxon>
        <taxon>Sinorhizobium/Ensifer group</taxon>
        <taxon>Sinorhizobium</taxon>
    </lineage>
</organism>